<dbReference type="OrthoDB" id="4360831at2759"/>
<evidence type="ECO:0000313" key="2">
    <source>
        <dbReference type="EMBL" id="KAA8641612.1"/>
    </source>
</evidence>
<dbReference type="AlphaFoldDB" id="A0A5M9M3K1"/>
<organism evidence="2 3">
    <name type="scientific">Aspergillus tanneri</name>
    <dbReference type="NCBI Taxonomy" id="1220188"/>
    <lineage>
        <taxon>Eukaryota</taxon>
        <taxon>Fungi</taxon>
        <taxon>Dikarya</taxon>
        <taxon>Ascomycota</taxon>
        <taxon>Pezizomycotina</taxon>
        <taxon>Eurotiomycetes</taxon>
        <taxon>Eurotiomycetidae</taxon>
        <taxon>Eurotiales</taxon>
        <taxon>Aspergillaceae</taxon>
        <taxon>Aspergillus</taxon>
        <taxon>Aspergillus subgen. Circumdati</taxon>
    </lineage>
</organism>
<dbReference type="Gene3D" id="3.30.420.40">
    <property type="match status" value="2"/>
</dbReference>
<protein>
    <submittedName>
        <fullName evidence="2">Uncharacterized protein</fullName>
    </submittedName>
</protein>
<dbReference type="VEuPathDB" id="FungiDB:EYZ11_012626"/>
<evidence type="ECO:0000256" key="1">
    <source>
        <dbReference type="SAM" id="MobiDB-lite"/>
    </source>
</evidence>
<comment type="caution">
    <text evidence="2">The sequence shown here is derived from an EMBL/GenBank/DDBJ whole genome shotgun (WGS) entry which is preliminary data.</text>
</comment>
<dbReference type="Proteomes" id="UP000324241">
    <property type="component" value="Unassembled WGS sequence"/>
</dbReference>
<dbReference type="GeneID" id="54334449"/>
<name>A0A5M9M3K1_9EURO</name>
<sequence>MASLSLRVAIDFGTVAYPLLPHGPRRLLKSEFHGYQKTSEELSATCARLRNGWIFGPHAAHGAQAGIFSHIMLGICGRGPEYARPLQGAFSRASNLWGANDNLTSLLAGLFQFILATLEKDASNSLGHEIELDGRRFQGLIKQCWVTYPARHNKGLKLAQVEASLSARFTVVDGLPEPLTTAHLVILNGTVKGCPAIIVIVDCGGGSCDPVTVHVNREQRISQVCPTNGIGKGGKVVNESGVVWLKTLSELSPDWEGVSKGFDVCKKAFSGRNDLELCLQDLTIHLAADRMKYFYHILVSSVNRLALHQCRSATEEEFLPDYFLLCGGPSQNRWFRPEVFARIQDQFATTACHIVQEPSAIPLGALAYTENSLSAIGIAETNLGLLYLEDQTPQDRTLKRRMTLPATARVIEKGEVATQQKSVLGETHELQTAPVAAACRGDPSEIRGNESLTTEAYQGEDPYKEDHTMLPLPGSHEKARKRVRFLETGGGDPHQERKKRRRLQARPVGLRQKAEKGAAQEFVQPYRRTARPALVPQSGQDSRQLVSSLNNNEDLAQQPNDATRQFSQRLAPFAERPLQADPWKLTAMLVRLEAASDEECWQFQDCGVPELLQRLRFRILPDDEAYCFTSRLDQLLNRFSSA</sequence>
<feature type="region of interest" description="Disordered" evidence="1">
    <location>
        <begin position="441"/>
        <end position="524"/>
    </location>
</feature>
<gene>
    <name evidence="2" type="ORF">ATNIH1004_011748</name>
</gene>
<accession>A0A5M9M3K1</accession>
<proteinExistence type="predicted"/>
<reference evidence="2 3" key="1">
    <citation type="submission" date="2019-08" db="EMBL/GenBank/DDBJ databases">
        <title>The genome sequence of a newly discovered highly antifungal drug resistant Aspergillus species, Aspergillus tanneri NIH 1004.</title>
        <authorList>
            <person name="Mounaud S."/>
            <person name="Singh I."/>
            <person name="Joardar V."/>
            <person name="Pakala S."/>
            <person name="Pakala S."/>
            <person name="Venepally P."/>
            <person name="Chung J.K."/>
            <person name="Losada L."/>
            <person name="Nierman W.C."/>
        </authorList>
    </citation>
    <scope>NUCLEOTIDE SEQUENCE [LARGE SCALE GENOMIC DNA]</scope>
    <source>
        <strain evidence="2 3">NIH1004</strain>
    </source>
</reference>
<evidence type="ECO:0000313" key="3">
    <source>
        <dbReference type="Proteomes" id="UP000324241"/>
    </source>
</evidence>
<dbReference type="RefSeq" id="XP_033420974.1">
    <property type="nucleotide sequence ID" value="XM_033576310.1"/>
</dbReference>
<dbReference type="EMBL" id="QUQM01000009">
    <property type="protein sequence ID" value="KAA8641612.1"/>
    <property type="molecule type" value="Genomic_DNA"/>
</dbReference>